<dbReference type="InterPro" id="IPR050695">
    <property type="entry name" value="N-acetylmuramoyl_amidase_3"/>
</dbReference>
<dbReference type="Gene3D" id="3.40.630.40">
    <property type="entry name" value="Zn-dependent exopeptidases"/>
    <property type="match status" value="1"/>
</dbReference>
<name>A0A0H4KH38_9BACI</name>
<evidence type="ECO:0000256" key="2">
    <source>
        <dbReference type="SAM" id="MobiDB-lite"/>
    </source>
</evidence>
<evidence type="ECO:0000313" key="4">
    <source>
        <dbReference type="EMBL" id="AKO93432.1"/>
    </source>
</evidence>
<dbReference type="SUPFAM" id="SSF53187">
    <property type="entry name" value="Zn-dependent exopeptidases"/>
    <property type="match status" value="1"/>
</dbReference>
<dbReference type="AlphaFoldDB" id="A0A0H4KH38"/>
<evidence type="ECO:0000313" key="5">
    <source>
        <dbReference type="Proteomes" id="UP000036202"/>
    </source>
</evidence>
<evidence type="ECO:0000256" key="1">
    <source>
        <dbReference type="ARBA" id="ARBA00022801"/>
    </source>
</evidence>
<keyword evidence="1" id="KW-0378">Hydrolase</keyword>
<dbReference type="GO" id="GO:0030288">
    <property type="term" value="C:outer membrane-bounded periplasmic space"/>
    <property type="evidence" value="ECO:0007669"/>
    <property type="project" value="TreeGrafter"/>
</dbReference>
<dbReference type="InterPro" id="IPR002508">
    <property type="entry name" value="MurNAc-LAA_cat"/>
</dbReference>
<dbReference type="PATRIC" id="fig|135735.6.peg.3388"/>
<dbReference type="RefSeq" id="WP_019392289.1">
    <property type="nucleotide sequence ID" value="NZ_ALIM01000014.1"/>
</dbReference>
<proteinExistence type="predicted"/>
<dbReference type="SMART" id="SM00646">
    <property type="entry name" value="Ami_3"/>
    <property type="match status" value="1"/>
</dbReference>
<reference evidence="4 5" key="1">
    <citation type="journal article" date="2015" name="PLoS ONE">
        <title>Genome Sequence of Bacillus endophyticus and Analysis of Its Companion Mechanism in the Ketogulonigenium vulgare-Bacillus Strain Consortium.</title>
        <authorList>
            <person name="Jia N."/>
            <person name="Du J."/>
            <person name="Ding M.Z."/>
            <person name="Gao F."/>
            <person name="Yuan Y.J."/>
        </authorList>
    </citation>
    <scope>NUCLEOTIDE SEQUENCE [LARGE SCALE GENOMIC DNA]</scope>
    <source>
        <strain evidence="4 5">Hbe603</strain>
    </source>
</reference>
<gene>
    <name evidence="4" type="ORF">BEH_15960</name>
</gene>
<sequence length="258" mass="28176">MVKVMLDPGHGGTDPGGVANGLQEKNLTLKIAIYTRDYLLANYRGIVVRMTRSDDRFISLNSRSQQANAFKANLFVSIHINSGGGTGFETYRFTGRASSTTLALQSNLHSEILTAMKSFGNVGDRGQKQANYAVLRQTTMPANLTENLFIDRTADANLLKNEAFLKAVGEAHARAIAKTLGVAPISQPKPTPAPEQPGENEGGRTLNLQEWQWKELAEVYAKANQSGVLKSDQWTKKAQNKTLTVDEAIFLNAILIGR</sequence>
<dbReference type="PANTHER" id="PTHR30404:SF0">
    <property type="entry name" value="N-ACETYLMURAMOYL-L-ALANINE AMIDASE AMIC"/>
    <property type="match status" value="1"/>
</dbReference>
<feature type="region of interest" description="Disordered" evidence="2">
    <location>
        <begin position="184"/>
        <end position="203"/>
    </location>
</feature>
<accession>A0A0H4KH38</accession>
<dbReference type="KEGG" id="beo:BEH_15960"/>
<protein>
    <submittedName>
        <fullName evidence="4">N-acetylmuramoyl-L-alanine amidase</fullName>
    </submittedName>
</protein>
<dbReference type="EMBL" id="CP011974">
    <property type="protein sequence ID" value="AKO93432.1"/>
    <property type="molecule type" value="Genomic_DNA"/>
</dbReference>
<feature type="domain" description="MurNAc-LAA" evidence="3">
    <location>
        <begin position="64"/>
        <end position="177"/>
    </location>
</feature>
<dbReference type="Proteomes" id="UP000036202">
    <property type="component" value="Chromosome"/>
</dbReference>
<reference evidence="5" key="2">
    <citation type="submission" date="2015-06" db="EMBL/GenBank/DDBJ databases">
        <title>Genome Sequence of Bacillus endophyticus and Analysis of its Companion Mechanism in the Ketogulonigenium vulgare-Bacillus strain Consortium.</title>
        <authorList>
            <person name="Jia N."/>
            <person name="Du J."/>
            <person name="Ding M.-Z."/>
            <person name="Gao F."/>
            <person name="Yuan Y.-J."/>
        </authorList>
    </citation>
    <scope>NUCLEOTIDE SEQUENCE [LARGE SCALE GENOMIC DNA]</scope>
    <source>
        <strain evidence="5">Hbe603</strain>
    </source>
</reference>
<dbReference type="GO" id="GO:0008745">
    <property type="term" value="F:N-acetylmuramoyl-L-alanine amidase activity"/>
    <property type="evidence" value="ECO:0007669"/>
    <property type="project" value="InterPro"/>
</dbReference>
<dbReference type="GO" id="GO:0009253">
    <property type="term" value="P:peptidoglycan catabolic process"/>
    <property type="evidence" value="ECO:0007669"/>
    <property type="project" value="InterPro"/>
</dbReference>
<organism evidence="4 5">
    <name type="scientific">Priestia filamentosa</name>
    <dbReference type="NCBI Taxonomy" id="1402861"/>
    <lineage>
        <taxon>Bacteria</taxon>
        <taxon>Bacillati</taxon>
        <taxon>Bacillota</taxon>
        <taxon>Bacilli</taxon>
        <taxon>Bacillales</taxon>
        <taxon>Bacillaceae</taxon>
        <taxon>Priestia</taxon>
    </lineage>
</organism>
<evidence type="ECO:0000259" key="3">
    <source>
        <dbReference type="SMART" id="SM00646"/>
    </source>
</evidence>
<dbReference type="PANTHER" id="PTHR30404">
    <property type="entry name" value="N-ACETYLMURAMOYL-L-ALANINE AMIDASE"/>
    <property type="match status" value="1"/>
</dbReference>
<keyword evidence="5" id="KW-1185">Reference proteome</keyword>
<dbReference type="CDD" id="cd02696">
    <property type="entry name" value="MurNAc-LAA"/>
    <property type="match status" value="1"/>
</dbReference>
<dbReference type="OrthoDB" id="9763643at2"/>
<dbReference type="Pfam" id="PF01520">
    <property type="entry name" value="Amidase_3"/>
    <property type="match status" value="1"/>
</dbReference>